<reference evidence="2" key="1">
    <citation type="journal article" date="2018" name="Genome Biol.">
        <title>SKESA: strategic k-mer extension for scrupulous assemblies.</title>
        <authorList>
            <person name="Souvorov A."/>
            <person name="Agarwala R."/>
            <person name="Lipman D.J."/>
        </authorList>
    </citation>
    <scope>NUCLEOTIDE SEQUENCE</scope>
    <source>
        <strain evidence="2">HN1000</strain>
    </source>
</reference>
<dbReference type="InterPro" id="IPR010359">
    <property type="entry name" value="IrrE_HExxH"/>
</dbReference>
<accession>A0AAN6A800</accession>
<comment type="caution">
    <text evidence="2">The sequence shown here is derived from an EMBL/GenBank/DDBJ whole genome shotgun (WGS) entry which is preliminary data.</text>
</comment>
<sequence length="172" mass="20250">MNKKNINLINELTKDIIDIYMIEIPIKDMNNVVDKMGGIIKKDNSLSKFSDSYIRKLKNYHYEFEIVIPYGQSNHISNMHIAKSLGHLFLNMRYNIDNDVWNSQKINEFYKSKNLQEEEQVKEFALALLMPKSEFELIEENGVINIDKVSKYFNVNQRDASNRAYSLGYIKK</sequence>
<organism evidence="2 3">
    <name type="scientific">Clostridioides difficile</name>
    <name type="common">Peptoclostridium difficile</name>
    <dbReference type="NCBI Taxonomy" id="1496"/>
    <lineage>
        <taxon>Bacteria</taxon>
        <taxon>Bacillati</taxon>
        <taxon>Bacillota</taxon>
        <taxon>Clostridia</taxon>
        <taxon>Peptostreptococcales</taxon>
        <taxon>Peptostreptococcaceae</taxon>
        <taxon>Clostridioides</taxon>
    </lineage>
</organism>
<protein>
    <submittedName>
        <fullName evidence="2">ImmA/IrrE family metallo-endopeptidase</fullName>
    </submittedName>
</protein>
<gene>
    <name evidence="2" type="ORF">KRM00_004086</name>
</gene>
<evidence type="ECO:0000259" key="1">
    <source>
        <dbReference type="Pfam" id="PF06114"/>
    </source>
</evidence>
<name>A0AAN6A800_CLODI</name>
<evidence type="ECO:0000313" key="3">
    <source>
        <dbReference type="Proteomes" id="UP000878956"/>
    </source>
</evidence>
<reference evidence="2" key="2">
    <citation type="submission" date="2021-06" db="EMBL/GenBank/DDBJ databases">
        <authorList>
            <consortium name="NCBI Pathogen Detection Project"/>
        </authorList>
    </citation>
    <scope>NUCLEOTIDE SEQUENCE</scope>
    <source>
        <strain evidence="2">HN1000</strain>
    </source>
</reference>
<dbReference type="Proteomes" id="UP000878956">
    <property type="component" value="Unassembled WGS sequence"/>
</dbReference>
<evidence type="ECO:0000313" key="2">
    <source>
        <dbReference type="EMBL" id="HBH1544533.1"/>
    </source>
</evidence>
<proteinExistence type="predicted"/>
<feature type="domain" description="IrrE N-terminal-like" evidence="1">
    <location>
        <begin position="78"/>
        <end position="155"/>
    </location>
</feature>
<dbReference type="Pfam" id="PF06114">
    <property type="entry name" value="Peptidase_M78"/>
    <property type="match status" value="1"/>
</dbReference>
<dbReference type="EMBL" id="DAEPXK010000094">
    <property type="protein sequence ID" value="HBH1544533.1"/>
    <property type="molecule type" value="Genomic_DNA"/>
</dbReference>
<dbReference type="AlphaFoldDB" id="A0AAN6A800"/>